<dbReference type="SUPFAM" id="SSF55282">
    <property type="entry name" value="RL5-like"/>
    <property type="match status" value="1"/>
</dbReference>
<comment type="caution">
    <text evidence="2">The sequence shown here is derived from an EMBL/GenBank/DDBJ whole genome shotgun (WGS) entry which is preliminary data.</text>
</comment>
<organism evidence="2 3">
    <name type="scientific">Candidatus Segetimicrobium genomatis</name>
    <dbReference type="NCBI Taxonomy" id="2569760"/>
    <lineage>
        <taxon>Bacteria</taxon>
        <taxon>Bacillati</taxon>
        <taxon>Candidatus Sysuimicrobiota</taxon>
        <taxon>Candidatus Sysuimicrobiia</taxon>
        <taxon>Candidatus Sysuimicrobiales</taxon>
        <taxon>Candidatus Segetimicrobiaceae</taxon>
        <taxon>Candidatus Segetimicrobium</taxon>
    </lineage>
</organism>
<dbReference type="PANTHER" id="PTHR38816">
    <property type="entry name" value="EXOSOME SUBUNIT, DUF54 FAMILY-RELATED"/>
    <property type="match status" value="1"/>
</dbReference>
<dbReference type="Gene3D" id="3.30.1440.10">
    <property type="match status" value="1"/>
</dbReference>
<dbReference type="Pfam" id="PF01877">
    <property type="entry name" value="RNA_binding"/>
    <property type="match status" value="1"/>
</dbReference>
<protein>
    <recommendedName>
        <fullName evidence="1">50S ribosomal protein L5</fullName>
    </recommendedName>
</protein>
<proteinExistence type="predicted"/>
<dbReference type="Proteomes" id="UP000318834">
    <property type="component" value="Unassembled WGS sequence"/>
</dbReference>
<dbReference type="PANTHER" id="PTHR38816:SF1">
    <property type="entry name" value="EXOSOME SUBUNIT"/>
    <property type="match status" value="1"/>
</dbReference>
<reference evidence="2 3" key="1">
    <citation type="journal article" date="2019" name="Nat. Microbiol.">
        <title>Mediterranean grassland soil C-N compound turnover is dependent on rainfall and depth, and is mediated by genomically divergent microorganisms.</title>
        <authorList>
            <person name="Diamond S."/>
            <person name="Andeer P.F."/>
            <person name="Li Z."/>
            <person name="Crits-Christoph A."/>
            <person name="Burstein D."/>
            <person name="Anantharaman K."/>
            <person name="Lane K.R."/>
            <person name="Thomas B.C."/>
            <person name="Pan C."/>
            <person name="Northen T.R."/>
            <person name="Banfield J.F."/>
        </authorList>
    </citation>
    <scope>NUCLEOTIDE SEQUENCE [LARGE SCALE GENOMIC DNA]</scope>
    <source>
        <strain evidence="2">NP_8</strain>
    </source>
</reference>
<name>A0A537IGA9_9BACT</name>
<evidence type="ECO:0000313" key="3">
    <source>
        <dbReference type="Proteomes" id="UP000318834"/>
    </source>
</evidence>
<dbReference type="InterPro" id="IPR002739">
    <property type="entry name" value="PAB1135-like"/>
</dbReference>
<sequence length="146" mass="16375">GSMADLPIRRIEARTYCHATEEEERVATALLFAVPEGETSREPLEGHFGNSLVRLTRRVEKRPGIRAVWERWSAAGVPTAIAHDVEARMDQDGVLHFRLDKQAAYQERLELAKDSDPIDVRLKLIAYPAKPAEARRVAHSILAEAP</sequence>
<gene>
    <name evidence="2" type="ORF">E6H05_13910</name>
</gene>
<evidence type="ECO:0000256" key="1">
    <source>
        <dbReference type="ARBA" id="ARBA00035461"/>
    </source>
</evidence>
<dbReference type="InterPro" id="IPR022803">
    <property type="entry name" value="Ribosomal_uL5_dom_sf"/>
</dbReference>
<dbReference type="EMBL" id="VBAP01000157">
    <property type="protein sequence ID" value="TMI70279.1"/>
    <property type="molecule type" value="Genomic_DNA"/>
</dbReference>
<evidence type="ECO:0000313" key="2">
    <source>
        <dbReference type="EMBL" id="TMI70279.1"/>
    </source>
</evidence>
<accession>A0A537IGA9</accession>
<dbReference type="AlphaFoldDB" id="A0A537IGA9"/>
<feature type="non-terminal residue" evidence="2">
    <location>
        <position position="1"/>
    </location>
</feature>